<evidence type="ECO:0000256" key="2">
    <source>
        <dbReference type="SAM" id="Phobius"/>
    </source>
</evidence>
<protein>
    <submittedName>
        <fullName evidence="5">Putative secreted protein</fullName>
    </submittedName>
</protein>
<evidence type="ECO:0000256" key="3">
    <source>
        <dbReference type="SAM" id="SignalP"/>
    </source>
</evidence>
<accession>A0A239Z4D7</accession>
<organism evidence="5 6">
    <name type="scientific">Corynebacterium imitans</name>
    <dbReference type="NCBI Taxonomy" id="156978"/>
    <lineage>
        <taxon>Bacteria</taxon>
        <taxon>Bacillati</taxon>
        <taxon>Actinomycetota</taxon>
        <taxon>Actinomycetes</taxon>
        <taxon>Mycobacteriales</taxon>
        <taxon>Corynebacteriaceae</taxon>
        <taxon>Corynebacterium</taxon>
    </lineage>
</organism>
<dbReference type="AlphaFoldDB" id="A0A239Z4D7"/>
<evidence type="ECO:0000256" key="1">
    <source>
        <dbReference type="SAM" id="MobiDB-lite"/>
    </source>
</evidence>
<feature type="transmembrane region" description="Helical" evidence="2">
    <location>
        <begin position="445"/>
        <end position="466"/>
    </location>
</feature>
<name>A0A239Z4D7_9CORY</name>
<proteinExistence type="predicted"/>
<feature type="domain" description="DUF4185" evidence="4">
    <location>
        <begin position="96"/>
        <end position="393"/>
    </location>
</feature>
<feature type="region of interest" description="Disordered" evidence="1">
    <location>
        <begin position="415"/>
        <end position="437"/>
    </location>
</feature>
<keyword evidence="3" id="KW-0732">Signal</keyword>
<evidence type="ECO:0000313" key="5">
    <source>
        <dbReference type="EMBL" id="SNV65398.1"/>
    </source>
</evidence>
<feature type="chain" id="PRO_5011228245" evidence="3">
    <location>
        <begin position="33"/>
        <end position="480"/>
    </location>
</feature>
<keyword evidence="2" id="KW-0812">Transmembrane</keyword>
<evidence type="ECO:0000313" key="6">
    <source>
        <dbReference type="Proteomes" id="UP000215374"/>
    </source>
</evidence>
<evidence type="ECO:0000259" key="4">
    <source>
        <dbReference type="Pfam" id="PF13810"/>
    </source>
</evidence>
<dbReference type="InterPro" id="IPR025442">
    <property type="entry name" value="DUF4185"/>
</dbReference>
<sequence>MHTSSRRRALRSTTVASALALSLTVAAPGAGADEDTNGEVFGSGPDASAEFSEQYAAEHGVEFHYQQNQVGTQDAVKMPGGATVRVMGDILGTWSQGVGMGATDLGVMAPLGEGKFAMIFGDSFTGGTVFDGDWMSPTGLVGHLDEDGFVQVSSPLNDGNRVRPLISYAPEKDFTLLPSDIINIDGTLYMQGMWNRGLHNVSNTQIWKSDSRGKRWTSVGYTSHNYLNGLGDMISWEQGPDGYIYVVMSSFERKDNVYLSRFKIEDIGDRDKWELFNPGSGEWGDYYAPIIDHRMQAGEMNLRYIQGYWVLVIFNNETEAIEVRISDEIARNWNDVPVTTIAKNGSWANPQSPRNWSQPYGGYIVPGSTIDNLDVVISQWNTGTHKRYMATQFNVRGLDEIYGIDAASLPALPEPPVANDIPGADGRSASNSSLSSGMDETTEKIVTIVGVLGGIAAIAAMSFPFWRDMLPPQLRQMLHI</sequence>
<gene>
    <name evidence="5" type="ORF">SAMEA4535761_00940</name>
</gene>
<feature type="signal peptide" evidence="3">
    <location>
        <begin position="1"/>
        <end position="32"/>
    </location>
</feature>
<reference evidence="5 6" key="1">
    <citation type="submission" date="2017-06" db="EMBL/GenBank/DDBJ databases">
        <authorList>
            <consortium name="Pathogen Informatics"/>
        </authorList>
    </citation>
    <scope>NUCLEOTIDE SEQUENCE [LARGE SCALE GENOMIC DNA]</scope>
    <source>
        <strain evidence="5 6">NCTC13015</strain>
    </source>
</reference>
<keyword evidence="2" id="KW-1133">Transmembrane helix</keyword>
<dbReference type="EMBL" id="LT906467">
    <property type="protein sequence ID" value="SNV65398.1"/>
    <property type="molecule type" value="Genomic_DNA"/>
</dbReference>
<dbReference type="PROSITE" id="PS51318">
    <property type="entry name" value="TAT"/>
    <property type="match status" value="1"/>
</dbReference>
<keyword evidence="2" id="KW-0472">Membrane</keyword>
<dbReference type="Pfam" id="PF13810">
    <property type="entry name" value="DUF4185"/>
    <property type="match status" value="1"/>
</dbReference>
<dbReference type="InterPro" id="IPR006311">
    <property type="entry name" value="TAT_signal"/>
</dbReference>
<dbReference type="RefSeq" id="WP_051904793.1">
    <property type="nucleotide sequence ID" value="NZ_CP009211.1"/>
</dbReference>
<dbReference type="Proteomes" id="UP000215374">
    <property type="component" value="Chromosome 1"/>
</dbReference>